<keyword evidence="3" id="KW-1185">Reference proteome</keyword>
<dbReference type="FunCoup" id="A0A448YHX2">
    <property type="interactions" value="127"/>
</dbReference>
<dbReference type="Gene3D" id="6.10.280.100">
    <property type="match status" value="1"/>
</dbReference>
<dbReference type="Pfam" id="PF04119">
    <property type="entry name" value="HSP9_HSP12"/>
    <property type="match status" value="1"/>
</dbReference>
<dbReference type="AlphaFoldDB" id="A0A448YHX2"/>
<name>A0A448YHX2_BRENA</name>
<dbReference type="EMBL" id="CAACVR010000004">
    <property type="protein sequence ID" value="VEU20497.1"/>
    <property type="molecule type" value="Genomic_DNA"/>
</dbReference>
<dbReference type="OrthoDB" id="2348401at2759"/>
<organism evidence="2 3">
    <name type="scientific">Brettanomyces naardenensis</name>
    <name type="common">Yeast</name>
    <dbReference type="NCBI Taxonomy" id="13370"/>
    <lineage>
        <taxon>Eukaryota</taxon>
        <taxon>Fungi</taxon>
        <taxon>Dikarya</taxon>
        <taxon>Ascomycota</taxon>
        <taxon>Saccharomycotina</taxon>
        <taxon>Pichiomycetes</taxon>
        <taxon>Pichiales</taxon>
        <taxon>Pichiaceae</taxon>
        <taxon>Brettanomyces</taxon>
    </lineage>
</organism>
<proteinExistence type="predicted"/>
<gene>
    <name evidence="2" type="ORF">BRENAR_LOCUS1232</name>
</gene>
<feature type="compositionally biased region" description="Polar residues" evidence="1">
    <location>
        <begin position="18"/>
        <end position="27"/>
    </location>
</feature>
<evidence type="ECO:0000256" key="1">
    <source>
        <dbReference type="SAM" id="MobiDB-lite"/>
    </source>
</evidence>
<feature type="compositionally biased region" description="Basic and acidic residues" evidence="1">
    <location>
        <begin position="1"/>
        <end position="14"/>
    </location>
</feature>
<accession>A0A448YHX2</accession>
<protein>
    <submittedName>
        <fullName evidence="2">DEKNAAC101286</fullName>
    </submittedName>
</protein>
<dbReference type="InterPro" id="IPR007250">
    <property type="entry name" value="HSP9_HSP12"/>
</dbReference>
<dbReference type="Proteomes" id="UP000290900">
    <property type="component" value="Unassembled WGS sequence"/>
</dbReference>
<reference evidence="2 3" key="1">
    <citation type="submission" date="2018-12" db="EMBL/GenBank/DDBJ databases">
        <authorList>
            <person name="Tiukova I."/>
            <person name="Dainat J."/>
        </authorList>
    </citation>
    <scope>NUCLEOTIDE SEQUENCE [LARGE SCALE GENOMIC DNA]</scope>
</reference>
<feature type="region of interest" description="Disordered" evidence="1">
    <location>
        <begin position="1"/>
        <end position="72"/>
    </location>
</feature>
<dbReference type="InParanoid" id="A0A448YHX2"/>
<feature type="compositionally biased region" description="Basic and acidic residues" evidence="1">
    <location>
        <begin position="28"/>
        <end position="39"/>
    </location>
</feature>
<sequence>MSDPGRKNLSDKFAETVTPDSQKSSVQKAKETVTGEVDKVASSITPDSQKSFTQAVSDKAQSGSDKVQNTVHQDRQGFKEAAEEYLEAGKKRVDEAAEYISGVVGGAKKGGEESSSK</sequence>
<feature type="compositionally biased region" description="Polar residues" evidence="1">
    <location>
        <begin position="42"/>
        <end position="71"/>
    </location>
</feature>
<evidence type="ECO:0000313" key="3">
    <source>
        <dbReference type="Proteomes" id="UP000290900"/>
    </source>
</evidence>
<evidence type="ECO:0000313" key="2">
    <source>
        <dbReference type="EMBL" id="VEU20497.1"/>
    </source>
</evidence>
<dbReference type="PIRSF" id="PIRSF002590">
    <property type="entry name" value="HSP9/HSP12_fun"/>
    <property type="match status" value="1"/>
</dbReference>
<dbReference type="STRING" id="13370.A0A448YHX2"/>